<evidence type="ECO:0008006" key="4">
    <source>
        <dbReference type="Google" id="ProtNLM"/>
    </source>
</evidence>
<feature type="signal peptide" evidence="1">
    <location>
        <begin position="1"/>
        <end position="27"/>
    </location>
</feature>
<accession>A0A066RX93</accession>
<dbReference type="PROSITE" id="PS51257">
    <property type="entry name" value="PROKAR_LIPOPROTEIN"/>
    <property type="match status" value="1"/>
</dbReference>
<reference evidence="2 3" key="1">
    <citation type="submission" date="2014-04" db="EMBL/GenBank/DDBJ databases">
        <title>Draft genome sequence of Photobacterium halotolerans S2753: a solonamide, ngercheumicin and holomycin producer.</title>
        <authorList>
            <person name="Machado H.R."/>
            <person name="Gram L."/>
        </authorList>
    </citation>
    <scope>NUCLEOTIDE SEQUENCE [LARGE SCALE GENOMIC DNA]</scope>
    <source>
        <strain evidence="2 3">S2753</strain>
    </source>
</reference>
<comment type="caution">
    <text evidence="2">The sequence shown here is derived from an EMBL/GenBank/DDBJ whole genome shotgun (WGS) entry which is preliminary data.</text>
</comment>
<dbReference type="EMBL" id="JMIB01000010">
    <property type="protein sequence ID" value="KDM92302.1"/>
    <property type="molecule type" value="Genomic_DNA"/>
</dbReference>
<name>A0A066RX93_9GAMM</name>
<protein>
    <recommendedName>
        <fullName evidence="4">Lipoprotein</fullName>
    </recommendedName>
</protein>
<evidence type="ECO:0000256" key="1">
    <source>
        <dbReference type="SAM" id="SignalP"/>
    </source>
</evidence>
<keyword evidence="1" id="KW-0732">Signal</keyword>
<proteinExistence type="predicted"/>
<dbReference type="Proteomes" id="UP000027192">
    <property type="component" value="Unassembled WGS sequence"/>
</dbReference>
<dbReference type="RefSeq" id="WP_051641937.1">
    <property type="nucleotide sequence ID" value="NZ_JAGSGC010000012.1"/>
</dbReference>
<feature type="chain" id="PRO_5001630760" description="Lipoprotein" evidence="1">
    <location>
        <begin position="28"/>
        <end position="232"/>
    </location>
</feature>
<gene>
    <name evidence="2" type="ORF">EA58_07365</name>
</gene>
<keyword evidence="3" id="KW-1185">Reference proteome</keyword>
<dbReference type="AlphaFoldDB" id="A0A066RX93"/>
<sequence length="232" mass="25546">MKTITKHLKGIVIFGFALLLSACSVTPQPTVKLDESLLSNNLKIGVVYIQPTDKATTHILGANCLLCYGVASALTSSLDTHLESTLTNEELDKIKALVLSEYASRSNQVKLVDLGMNIADLKDSDKGLGFATKDFTSLKQTMDLDLLVVLQIDQHGAYRSFSGYVPNTDPQGYVKGLLYAVDLNTNAYVQYLEINEKVQPSGEWDEPTAFPNVTMSYYQAIENVKHHIQQAI</sequence>
<evidence type="ECO:0000313" key="3">
    <source>
        <dbReference type="Proteomes" id="UP000027192"/>
    </source>
</evidence>
<evidence type="ECO:0000313" key="2">
    <source>
        <dbReference type="EMBL" id="KDM92302.1"/>
    </source>
</evidence>
<organism evidence="2 3">
    <name type="scientific">Photobacterium galatheae</name>
    <dbReference type="NCBI Taxonomy" id="1654360"/>
    <lineage>
        <taxon>Bacteria</taxon>
        <taxon>Pseudomonadati</taxon>
        <taxon>Pseudomonadota</taxon>
        <taxon>Gammaproteobacteria</taxon>
        <taxon>Vibrionales</taxon>
        <taxon>Vibrionaceae</taxon>
        <taxon>Photobacterium</taxon>
    </lineage>
</organism>
<dbReference type="OrthoDB" id="6864769at2"/>